<proteinExistence type="predicted"/>
<evidence type="ECO:0000313" key="1">
    <source>
        <dbReference type="EMBL" id="MEQ3361783.1"/>
    </source>
</evidence>
<sequence length="140" mass="15618">MDYAERLKRNLALSDETMVRMARASQAEDFFALLKEYIRLRFVIDDGDFWSDDIRELASFSLEHQRAAIGGGEPDGLRDTSLNCAGASSAETKQILLLMKLKKDLTIDLSPEYIGTAKSVSDIAQRAFSQIEARRAAGQI</sequence>
<gene>
    <name evidence="1" type="ORF">AAA083_02205</name>
</gene>
<name>A0ABV1J9P5_9ACTN</name>
<dbReference type="RefSeq" id="WP_102375311.1">
    <property type="nucleotide sequence ID" value="NZ_JBBNOP010000001.1"/>
</dbReference>
<dbReference type="Proteomes" id="UP001487305">
    <property type="component" value="Unassembled WGS sequence"/>
</dbReference>
<reference evidence="1 2" key="1">
    <citation type="submission" date="2024-04" db="EMBL/GenBank/DDBJ databases">
        <title>Human intestinal bacterial collection.</title>
        <authorList>
            <person name="Pauvert C."/>
            <person name="Hitch T.C.A."/>
            <person name="Clavel T."/>
        </authorList>
    </citation>
    <scope>NUCLEOTIDE SEQUENCE [LARGE SCALE GENOMIC DNA]</scope>
    <source>
        <strain evidence="1 2">CLA-KB-H42</strain>
    </source>
</reference>
<evidence type="ECO:0000313" key="2">
    <source>
        <dbReference type="Proteomes" id="UP001487305"/>
    </source>
</evidence>
<accession>A0ABV1J9P5</accession>
<comment type="caution">
    <text evidence="1">The sequence shown here is derived from an EMBL/GenBank/DDBJ whole genome shotgun (WGS) entry which is preliminary data.</text>
</comment>
<dbReference type="EMBL" id="JBBNOP010000001">
    <property type="protein sequence ID" value="MEQ3361783.1"/>
    <property type="molecule type" value="Genomic_DNA"/>
</dbReference>
<organism evidence="1 2">
    <name type="scientific">Raoultibacter massiliensis</name>
    <dbReference type="NCBI Taxonomy" id="1852371"/>
    <lineage>
        <taxon>Bacteria</taxon>
        <taxon>Bacillati</taxon>
        <taxon>Actinomycetota</taxon>
        <taxon>Coriobacteriia</taxon>
        <taxon>Eggerthellales</taxon>
        <taxon>Eggerthellaceae</taxon>
        <taxon>Raoultibacter</taxon>
    </lineage>
</organism>
<keyword evidence="2" id="KW-1185">Reference proteome</keyword>
<protein>
    <submittedName>
        <fullName evidence="1">Uncharacterized protein</fullName>
    </submittedName>
</protein>